<sequence length="380" mass="43825">MTPNLSYPFFHQRESLEKFIQQTHSLKNCTIQQIDFHDHTLVWDDIIIENTTFLGCTFRVEDRSRLLDRGAIIFPRVTHLPYQPYRSSLYSWQELMEGYHPDHDQSNDLAIYQYFSQYKFNPPVNEALYQRIHDHAIDHALRNFLQYQPDGLTQQRCVGFMGGHSTLRTDHYYTKVAQTARLIAEDGYTVVSGGGPGIMEAANLGAYFAHQPEAALQEAITILSEAPHYQDYGFITQAQQVLEKFPEGHISLAIPTWFYGHEPSNLFATHIAKYFSNSIREDTLLAICLYGVVFAPGSAGTVQEIFMDAAQNHYGSFNYYSPMIFLGEEWYDIESMIYPLVRKLSYGKEYHDLLFLSDDPKRIAQFIENHQPVPNVIHPS</sequence>
<dbReference type="PANTHER" id="PTHR43393">
    <property type="entry name" value="CYTOKININ RIBOSIDE 5'-MONOPHOSPHATE PHOSPHORIBOHYDROLASE"/>
    <property type="match status" value="1"/>
</dbReference>
<dbReference type="GO" id="GO:0005829">
    <property type="term" value="C:cytosol"/>
    <property type="evidence" value="ECO:0007669"/>
    <property type="project" value="TreeGrafter"/>
</dbReference>
<dbReference type="Gene3D" id="3.40.50.450">
    <property type="match status" value="1"/>
</dbReference>
<dbReference type="InterPro" id="IPR052341">
    <property type="entry name" value="LOG_family_nucleotidases"/>
</dbReference>
<gene>
    <name evidence="1" type="ORF">K4G66_32050</name>
</gene>
<reference evidence="1" key="1">
    <citation type="journal article" date="2023" name="Comput. Struct. Biotechnol. J.">
        <title>Discovery of a novel marine Bacteroidetes with a rich repertoire of carbohydrate-active enzymes.</title>
        <authorList>
            <person name="Chen B."/>
            <person name="Liu G."/>
            <person name="Chen Q."/>
            <person name="Wang H."/>
            <person name="Liu L."/>
            <person name="Tang K."/>
        </authorList>
    </citation>
    <scope>NUCLEOTIDE SEQUENCE</scope>
    <source>
        <strain evidence="1">TK19036</strain>
    </source>
</reference>
<dbReference type="Pfam" id="PF18306">
    <property type="entry name" value="LDcluster4"/>
    <property type="match status" value="1"/>
</dbReference>
<evidence type="ECO:0000313" key="1">
    <source>
        <dbReference type="EMBL" id="WKN37003.1"/>
    </source>
</evidence>
<dbReference type="AlphaFoldDB" id="A0AA49GMN9"/>
<dbReference type="SUPFAM" id="SSF102405">
    <property type="entry name" value="MCP/YpsA-like"/>
    <property type="match status" value="1"/>
</dbReference>
<accession>A0AA49GMN9</accession>
<name>A0AA49GMN9_9BACT</name>
<evidence type="ECO:0008006" key="2">
    <source>
        <dbReference type="Google" id="ProtNLM"/>
    </source>
</evidence>
<dbReference type="EMBL" id="CP120682">
    <property type="protein sequence ID" value="WKN37003.1"/>
    <property type="molecule type" value="Genomic_DNA"/>
</dbReference>
<organism evidence="1">
    <name type="scientific">Roseihalotalea indica</name>
    <dbReference type="NCBI Taxonomy" id="2867963"/>
    <lineage>
        <taxon>Bacteria</taxon>
        <taxon>Pseudomonadati</taxon>
        <taxon>Bacteroidota</taxon>
        <taxon>Cytophagia</taxon>
        <taxon>Cytophagales</taxon>
        <taxon>Catalimonadaceae</taxon>
        <taxon>Roseihalotalea</taxon>
    </lineage>
</organism>
<proteinExistence type="predicted"/>
<reference evidence="1" key="2">
    <citation type="journal article" date="2024" name="Antonie Van Leeuwenhoek">
        <title>Roseihalotalea indica gen. nov., sp. nov., a halophilic Bacteroidetes from mesopelagic Southwest Indian Ocean with higher carbohydrate metabolic potential.</title>
        <authorList>
            <person name="Chen B."/>
            <person name="Zhang M."/>
            <person name="Lin D."/>
            <person name="Ye J."/>
            <person name="Tang K."/>
        </authorList>
    </citation>
    <scope>NUCLEOTIDE SEQUENCE</scope>
    <source>
        <strain evidence="1">TK19036</strain>
    </source>
</reference>
<protein>
    <recommendedName>
        <fullName evidence="2">Rossmann fold nucleotide-binding protein</fullName>
    </recommendedName>
</protein>
<dbReference type="PANTHER" id="PTHR43393:SF3">
    <property type="entry name" value="LYSINE DECARBOXYLASE-LIKE PROTEIN"/>
    <property type="match status" value="1"/>
</dbReference>
<dbReference type="InterPro" id="IPR041164">
    <property type="entry name" value="LDcluster4"/>
</dbReference>